<dbReference type="KEGG" id="bhp:BHAMNSH16_09580"/>
<evidence type="ECO:0000313" key="2">
    <source>
        <dbReference type="EMBL" id="ASJ21876.1"/>
    </source>
</evidence>
<keyword evidence="3" id="KW-1185">Reference proteome</keyword>
<feature type="transmembrane region" description="Helical" evidence="1">
    <location>
        <begin position="32"/>
        <end position="50"/>
    </location>
</feature>
<gene>
    <name evidence="2" type="ORF">BHAMNSH16_09580</name>
</gene>
<evidence type="ECO:0000256" key="1">
    <source>
        <dbReference type="SAM" id="Phobius"/>
    </source>
</evidence>
<evidence type="ECO:0008006" key="4">
    <source>
        <dbReference type="Google" id="ProtNLM"/>
    </source>
</evidence>
<feature type="transmembrane region" description="Helical" evidence="1">
    <location>
        <begin position="62"/>
        <end position="81"/>
    </location>
</feature>
<dbReference type="EMBL" id="CP019914">
    <property type="protein sequence ID" value="ASJ21876.1"/>
    <property type="molecule type" value="Genomic_DNA"/>
</dbReference>
<evidence type="ECO:0000313" key="3">
    <source>
        <dbReference type="Proteomes" id="UP000264880"/>
    </source>
</evidence>
<dbReference type="RefSeq" id="WP_008728359.1">
    <property type="nucleotide sequence ID" value="NZ_CP019914.1"/>
</dbReference>
<organism evidence="2 3">
    <name type="scientific">Brachyspira hampsonii</name>
    <dbReference type="NCBI Taxonomy" id="1287055"/>
    <lineage>
        <taxon>Bacteria</taxon>
        <taxon>Pseudomonadati</taxon>
        <taxon>Spirochaetota</taxon>
        <taxon>Spirochaetia</taxon>
        <taxon>Brachyspirales</taxon>
        <taxon>Brachyspiraceae</taxon>
        <taxon>Brachyspira</taxon>
    </lineage>
</organism>
<proteinExistence type="predicted"/>
<name>A0AAC9TWL1_9SPIR</name>
<sequence length="87" mass="9630">MEYIIVVSAFIVIGIIVSLVFGKILKIKVFGGWAMMFLIATVGALLGSYYLPRISNIQYIKINLSSAILGSFILVILLYIFTPKSLK</sequence>
<keyword evidence="1" id="KW-0812">Transmembrane</keyword>
<accession>A0AAC9TWL1</accession>
<dbReference type="Proteomes" id="UP000264880">
    <property type="component" value="Chromosome"/>
</dbReference>
<feature type="transmembrane region" description="Helical" evidence="1">
    <location>
        <begin position="6"/>
        <end position="25"/>
    </location>
</feature>
<keyword evidence="1" id="KW-1133">Transmembrane helix</keyword>
<protein>
    <recommendedName>
        <fullName evidence="4">Transglycosylase</fullName>
    </recommendedName>
</protein>
<dbReference type="AlphaFoldDB" id="A0AAC9TWL1"/>
<keyword evidence="1" id="KW-0472">Membrane</keyword>
<reference evidence="2 3" key="1">
    <citation type="submission" date="2017-02" db="EMBL/GenBank/DDBJ databases">
        <title>Complete genome sequence of Brachyspira hampsonii genomovar I strain NSH-16 (ATCC BAA-2463).</title>
        <authorList>
            <person name="Mirajkar N.S."/>
            <person name="Gebhart C.J."/>
        </authorList>
    </citation>
    <scope>NUCLEOTIDE SEQUENCE [LARGE SCALE GENOMIC DNA]</scope>
    <source>
        <strain evidence="2 3">NSH-16</strain>
    </source>
</reference>